<organism evidence="3 4">
    <name type="scientific">Naasia lichenicola</name>
    <dbReference type="NCBI Taxonomy" id="2565933"/>
    <lineage>
        <taxon>Bacteria</taxon>
        <taxon>Bacillati</taxon>
        <taxon>Actinomycetota</taxon>
        <taxon>Actinomycetes</taxon>
        <taxon>Micrococcales</taxon>
        <taxon>Microbacteriaceae</taxon>
        <taxon>Naasia</taxon>
    </lineage>
</organism>
<evidence type="ECO:0000313" key="2">
    <source>
        <dbReference type="EMBL" id="THG30778.1"/>
    </source>
</evidence>
<keyword evidence="4" id="KW-1185">Reference proteome</keyword>
<proteinExistence type="predicted"/>
<evidence type="ECO:0000256" key="1">
    <source>
        <dbReference type="SAM" id="Phobius"/>
    </source>
</evidence>
<gene>
    <name evidence="3" type="ORF">E6C64_08210</name>
    <name evidence="2" type="ORF">E6C64_09065</name>
</gene>
<dbReference type="OrthoDB" id="5233390at2"/>
<feature type="transmembrane region" description="Helical" evidence="1">
    <location>
        <begin position="21"/>
        <end position="42"/>
    </location>
</feature>
<dbReference type="EMBL" id="SSSM01000004">
    <property type="protein sequence ID" value="THG30778.1"/>
    <property type="molecule type" value="Genomic_DNA"/>
</dbReference>
<protein>
    <submittedName>
        <fullName evidence="3">Uncharacterized protein</fullName>
    </submittedName>
</protein>
<comment type="caution">
    <text evidence="3">The sequence shown here is derived from an EMBL/GenBank/DDBJ whole genome shotgun (WGS) entry which is preliminary data.</text>
</comment>
<keyword evidence="1" id="KW-0812">Transmembrane</keyword>
<accession>A0A4S4FQW4</accession>
<sequence>MTSTERSSAQFLLDRARRRPIVLIAATVVVLLVITAIVYIAVRPHERSETWTVGAAGGVFGDDVQVTVPAAALTVDTTLEIVSNSDQGPDDATASDYAVPLSSPYEITFEGQSEVDGATVSVPLDADELPTIDGVQTTTADAFLAVYNGQLETWIPIPTTYDAATRRLVAEAPHFSPFQKYVVNPVKAAAGAVADIASTGGRALWSSVAKTFGFKAEEADCSKQDDSWTVSVSNSHFDACMVPAGDDYQLRMDNDIFLRYIVDPPDGYGIGPNDYDLGLDTASLLSRLISATQDKSVLPSRGRAQLSISADEASRIENGDDETVYLTPDVLGLILDAGLVALSVWPVAKQSVQVITNSTVRAALTEIAPGELTPALSVQKVQEIIQTGGGTAAGAKAVAAILSCGLSAVSALGANDGEDLLDAAVREGKECALSTLQENVEGSAKDLASLFTVFPDTLRTFEGLAVAGAISQVYTDLLGVTITVTKNGPGGGNSGAPFMSPMLTSIADGFYQGYIRSGTDEAIVFNLWNSLTGADMDAYCAEHGFTPSAETINWCITYAYADSGVVYQLPMQNPPRSVSVPTDIRDPIGDRVEPLAKVSDIPTEFFDSPIGTGTLTGIVVEGGVVTDITANFAPTVRP</sequence>
<evidence type="ECO:0000313" key="4">
    <source>
        <dbReference type="Proteomes" id="UP000309133"/>
    </source>
</evidence>
<reference evidence="3 4" key="1">
    <citation type="submission" date="2019-04" db="EMBL/GenBank/DDBJ databases">
        <authorList>
            <person name="Jiang L."/>
        </authorList>
    </citation>
    <scope>NUCLEOTIDE SEQUENCE [LARGE SCALE GENOMIC DNA]</scope>
    <source>
        <strain evidence="3 4">YIM 131853</strain>
    </source>
</reference>
<evidence type="ECO:0000313" key="3">
    <source>
        <dbReference type="EMBL" id="THG32015.1"/>
    </source>
</evidence>
<dbReference type="AlphaFoldDB" id="A0A4S4FQW4"/>
<dbReference type="EMBL" id="SSSM01000003">
    <property type="protein sequence ID" value="THG32015.1"/>
    <property type="molecule type" value="Genomic_DNA"/>
</dbReference>
<dbReference type="RefSeq" id="WP_136427135.1">
    <property type="nucleotide sequence ID" value="NZ_SSSM01000003.1"/>
</dbReference>
<name>A0A4S4FQW4_9MICO</name>
<dbReference type="Proteomes" id="UP000309133">
    <property type="component" value="Unassembled WGS sequence"/>
</dbReference>
<keyword evidence="1" id="KW-0472">Membrane</keyword>
<keyword evidence="1" id="KW-1133">Transmembrane helix</keyword>